<organism evidence="1 2">
    <name type="scientific">[Candida] jaroonii</name>
    <dbReference type="NCBI Taxonomy" id="467808"/>
    <lineage>
        <taxon>Eukaryota</taxon>
        <taxon>Fungi</taxon>
        <taxon>Dikarya</taxon>
        <taxon>Ascomycota</taxon>
        <taxon>Saccharomycotina</taxon>
        <taxon>Pichiomycetes</taxon>
        <taxon>Debaryomycetaceae</taxon>
        <taxon>Yamadazyma</taxon>
    </lineage>
</organism>
<keyword evidence="2" id="KW-1185">Reference proteome</keyword>
<evidence type="ECO:0000313" key="1">
    <source>
        <dbReference type="EMBL" id="CAH6719098.1"/>
    </source>
</evidence>
<accession>A0ACA9Y389</accession>
<protein>
    <submittedName>
        <fullName evidence="1">Palmitoyltransferase Pfa3p</fullName>
    </submittedName>
</protein>
<comment type="caution">
    <text evidence="1">The sequence shown here is derived from an EMBL/GenBank/DDBJ whole genome shotgun (WGS) entry which is preliminary data.</text>
</comment>
<reference evidence="1" key="1">
    <citation type="submission" date="2022-06" db="EMBL/GenBank/DDBJ databases">
        <authorList>
            <person name="Legras J.-L."/>
            <person name="Devillers H."/>
            <person name="Grondin C."/>
        </authorList>
    </citation>
    <scope>NUCLEOTIDE SEQUENCE</scope>
    <source>
        <strain evidence="1">CLIB 1444</strain>
    </source>
</reference>
<evidence type="ECO:0000313" key="2">
    <source>
        <dbReference type="Proteomes" id="UP001152531"/>
    </source>
</evidence>
<sequence length="382" mass="44802">MLSYILSNFPSLFPKIFCISTLTWSIYVLLIEACYNQIIINKKSPLIGCLVGLIGIVLYLLAVYSYFKTLTGGGSPSDFKELRIRDIDQLKLQSQRNQNQDQNNQNHKSTAEDDEEEEDNEDHQQIDEGDALIANDEPPTDYVNFHILKPGVSPFRYCEKCRAWKPDRTHHCSTCNRCILRMDHHCPWYASCIGYHNQKFFIQNLAYVSTFAGYCFIVSLCLLWKFFSDESYNDSYLSLKLVFLFILGLAFSIAVGVFALFSMWLVTKNITTIEFQESRWIWGEKKNKFQYEFDSNGKKKDIGNIFNIGFMKNWKSVMGPNIWYWILPLSFTSTDINSNCNGINFDIDDEVYEKWCYNIRLQEQLNQQLNDYRERLHNERFS</sequence>
<proteinExistence type="predicted"/>
<dbReference type="Proteomes" id="UP001152531">
    <property type="component" value="Unassembled WGS sequence"/>
</dbReference>
<dbReference type="EMBL" id="CALSDN010000002">
    <property type="protein sequence ID" value="CAH6719098.1"/>
    <property type="molecule type" value="Genomic_DNA"/>
</dbReference>
<gene>
    <name evidence="1" type="ORF">CLIB1444_02S00914</name>
</gene>
<name>A0ACA9Y389_9ASCO</name>